<dbReference type="InterPro" id="IPR027417">
    <property type="entry name" value="P-loop_NTPase"/>
</dbReference>
<dbReference type="GO" id="GO:0016887">
    <property type="term" value="F:ATP hydrolysis activity"/>
    <property type="evidence" value="ECO:0007669"/>
    <property type="project" value="InterPro"/>
</dbReference>
<dbReference type="PANTHER" id="PTHR43038:SF3">
    <property type="entry name" value="ABC TRANSPORTER G FAMILY MEMBER 20 ISOFORM X1"/>
    <property type="match status" value="1"/>
</dbReference>
<dbReference type="InterPro" id="IPR007492">
    <property type="entry name" value="LytTR_DNA-bd_dom"/>
</dbReference>
<reference evidence="5" key="1">
    <citation type="submission" date="2015-07" db="EMBL/GenBank/DDBJ databases">
        <title>Draft Genome Sequence of Oceanobacillus picturae Heshi-B3 that Was Isolated from Fermented Rice Bran with Aging Salted Mackerel, Which Was Named Heshiko as Traditional Fermented Seafood in Japan.</title>
        <authorList>
            <person name="Akuzawa S."/>
            <person name="Nakagawa J."/>
            <person name="Kanekatsu T."/>
            <person name="Kanesaki Y."/>
            <person name="Suzuki T."/>
        </authorList>
    </citation>
    <scope>NUCLEOTIDE SEQUENCE [LARGE SCALE GENOMIC DNA]</scope>
    <source>
        <strain evidence="5">Heshi-B3</strain>
    </source>
</reference>
<sequence length="347" mass="40327">MTEGLIFSDLEKQTKDNILFPNFDLTLAQGEIVAIYSTLNIRKMLLDLLRGKAVPSKGRISVHGKTFEEDKKAYMSAINICFYEEGLYERLKVEDYFSLFIKLYTSSYRMEELLLDTQLQDKRRARIRSLTDSEKRRVHFGTMIIRNPDVFIFEEPDLNVDMETRRVFVNLVKKLQEKRKASLILTGNLESALTVADQVFRLDDNGLHVVQVAEEESKKEEVNSEEKDGEDMKPFHFNKIPTKVNEKIVLFDPQEIDYVESNDGQSNIYIKGESFPSLFTLNELESRLQHVGFFRCHRSYIVNLQKVREVITWTRNSYSLILDDKAKSSIPLSKTKMAQLKEVLGLK</sequence>
<dbReference type="SMART" id="SM00850">
    <property type="entry name" value="LytTR"/>
    <property type="match status" value="1"/>
</dbReference>
<evidence type="ECO:0000259" key="3">
    <source>
        <dbReference type="PROSITE" id="PS50930"/>
    </source>
</evidence>
<accession>A0A0U9H259</accession>
<dbReference type="OrthoDB" id="9809318at2"/>
<organism evidence="4 5">
    <name type="scientific">Oceanobacillus picturae</name>
    <dbReference type="NCBI Taxonomy" id="171693"/>
    <lineage>
        <taxon>Bacteria</taxon>
        <taxon>Bacillati</taxon>
        <taxon>Bacillota</taxon>
        <taxon>Bacilli</taxon>
        <taxon>Bacillales</taxon>
        <taxon>Bacillaceae</taxon>
        <taxon>Oceanobacillus</taxon>
    </lineage>
</organism>
<proteinExistence type="predicted"/>
<protein>
    <submittedName>
        <fullName evidence="4">Transcriptional regulator</fullName>
    </submittedName>
</protein>
<dbReference type="GO" id="GO:0003677">
    <property type="term" value="F:DNA binding"/>
    <property type="evidence" value="ECO:0007669"/>
    <property type="project" value="InterPro"/>
</dbReference>
<dbReference type="PROSITE" id="PS50930">
    <property type="entry name" value="HTH_LYTTR"/>
    <property type="match status" value="1"/>
</dbReference>
<dbReference type="AlphaFoldDB" id="A0A0U9H259"/>
<evidence type="ECO:0000313" key="5">
    <source>
        <dbReference type="Proteomes" id="UP000052946"/>
    </source>
</evidence>
<dbReference type="RefSeq" id="WP_058949261.1">
    <property type="nucleotide sequence ID" value="NZ_BBXV01000008.1"/>
</dbReference>
<comment type="caution">
    <text evidence="4">The sequence shown here is derived from an EMBL/GenBank/DDBJ whole genome shotgun (WGS) entry which is preliminary data.</text>
</comment>
<evidence type="ECO:0000313" key="4">
    <source>
        <dbReference type="EMBL" id="GAQ16527.1"/>
    </source>
</evidence>
<dbReference type="PANTHER" id="PTHR43038">
    <property type="entry name" value="ATP-BINDING CASSETTE, SUB-FAMILY H, MEMBER 1"/>
    <property type="match status" value="1"/>
</dbReference>
<evidence type="ECO:0000259" key="2">
    <source>
        <dbReference type="PROSITE" id="PS50893"/>
    </source>
</evidence>
<feature type="compositionally biased region" description="Basic and acidic residues" evidence="1">
    <location>
        <begin position="215"/>
        <end position="234"/>
    </location>
</feature>
<dbReference type="SUPFAM" id="SSF52540">
    <property type="entry name" value="P-loop containing nucleoside triphosphate hydrolases"/>
    <property type="match status" value="1"/>
</dbReference>
<gene>
    <name evidence="4" type="ORF">OPHB3_0450</name>
</gene>
<feature type="region of interest" description="Disordered" evidence="1">
    <location>
        <begin position="215"/>
        <end position="236"/>
    </location>
</feature>
<dbReference type="InterPro" id="IPR012046">
    <property type="entry name" value="LytTR_ABC"/>
</dbReference>
<dbReference type="EMBL" id="BBXV01000008">
    <property type="protein sequence ID" value="GAQ16527.1"/>
    <property type="molecule type" value="Genomic_DNA"/>
</dbReference>
<dbReference type="Pfam" id="PF00005">
    <property type="entry name" value="ABC_tran"/>
    <property type="match status" value="1"/>
</dbReference>
<reference evidence="4 5" key="2">
    <citation type="journal article" date="2016" name="Genome Announc.">
        <title>Draft Genome Sequence of Oceanobacillus picturae Heshi-B3, Isolated from Fermented Rice Bran in a Traditional Japanese Seafood Dish.</title>
        <authorList>
            <person name="Akuzawa S."/>
            <person name="Nagaoka J."/>
            <person name="Kanekatsu M."/>
            <person name="Kanesaki Y."/>
            <person name="Suzuki T."/>
        </authorList>
    </citation>
    <scope>NUCLEOTIDE SEQUENCE [LARGE SCALE GENOMIC DNA]</scope>
    <source>
        <strain evidence="4 5">Heshi-B3</strain>
    </source>
</reference>
<dbReference type="PIRSF" id="PIRSF036612">
    <property type="entry name" value="ABC_ATP_LytTR"/>
    <property type="match status" value="1"/>
</dbReference>
<evidence type="ECO:0000256" key="1">
    <source>
        <dbReference type="SAM" id="MobiDB-lite"/>
    </source>
</evidence>
<name>A0A0U9H259_9BACI</name>
<feature type="domain" description="ABC transporter" evidence="2">
    <location>
        <begin position="5"/>
        <end position="229"/>
    </location>
</feature>
<dbReference type="Gene3D" id="2.40.50.1020">
    <property type="entry name" value="LytTr DNA-binding domain"/>
    <property type="match status" value="1"/>
</dbReference>
<dbReference type="Pfam" id="PF04397">
    <property type="entry name" value="LytTR"/>
    <property type="match status" value="1"/>
</dbReference>
<dbReference type="PROSITE" id="PS50893">
    <property type="entry name" value="ABC_TRANSPORTER_2"/>
    <property type="match status" value="1"/>
</dbReference>
<dbReference type="GO" id="GO:0005524">
    <property type="term" value="F:ATP binding"/>
    <property type="evidence" value="ECO:0007669"/>
    <property type="project" value="InterPro"/>
</dbReference>
<dbReference type="Gene3D" id="3.40.50.300">
    <property type="entry name" value="P-loop containing nucleotide triphosphate hydrolases"/>
    <property type="match status" value="1"/>
</dbReference>
<dbReference type="InterPro" id="IPR003439">
    <property type="entry name" value="ABC_transporter-like_ATP-bd"/>
</dbReference>
<feature type="domain" description="HTH LytTR-type" evidence="3">
    <location>
        <begin position="240"/>
        <end position="346"/>
    </location>
</feature>
<dbReference type="Proteomes" id="UP000052946">
    <property type="component" value="Unassembled WGS sequence"/>
</dbReference>